<keyword evidence="3 5" id="KW-1133">Transmembrane helix</keyword>
<reference evidence="7" key="1">
    <citation type="journal article" date="2019" name="Int. J. Syst. Evol. Microbiol.">
        <title>The Global Catalogue of Microorganisms (GCM) 10K type strain sequencing project: providing services to taxonomists for standard genome sequencing and annotation.</title>
        <authorList>
            <consortium name="The Broad Institute Genomics Platform"/>
            <consortium name="The Broad Institute Genome Sequencing Center for Infectious Disease"/>
            <person name="Wu L."/>
            <person name="Ma J."/>
        </authorList>
    </citation>
    <scope>NUCLEOTIDE SEQUENCE [LARGE SCALE GENOMIC DNA]</scope>
    <source>
        <strain evidence="7">TISTR 1511</strain>
    </source>
</reference>
<keyword evidence="2 5" id="KW-0812">Transmembrane</keyword>
<evidence type="ECO:0000313" key="7">
    <source>
        <dbReference type="Proteomes" id="UP001597453"/>
    </source>
</evidence>
<dbReference type="InterPro" id="IPR003339">
    <property type="entry name" value="ABC/ECF_trnsptr_transmembrane"/>
</dbReference>
<dbReference type="CDD" id="cd16914">
    <property type="entry name" value="EcfT"/>
    <property type="match status" value="1"/>
</dbReference>
<feature type="transmembrane region" description="Helical" evidence="5">
    <location>
        <begin position="147"/>
        <end position="172"/>
    </location>
</feature>
<dbReference type="Proteomes" id="UP001597453">
    <property type="component" value="Unassembled WGS sequence"/>
</dbReference>
<evidence type="ECO:0000256" key="2">
    <source>
        <dbReference type="ARBA" id="ARBA00022692"/>
    </source>
</evidence>
<evidence type="ECO:0000256" key="1">
    <source>
        <dbReference type="ARBA" id="ARBA00004141"/>
    </source>
</evidence>
<proteinExistence type="predicted"/>
<dbReference type="RefSeq" id="WP_083524573.1">
    <property type="nucleotide sequence ID" value="NZ_JBHUNF010000004.1"/>
</dbReference>
<dbReference type="Pfam" id="PF02361">
    <property type="entry name" value="CbiQ"/>
    <property type="match status" value="1"/>
</dbReference>
<feature type="transmembrane region" description="Helical" evidence="5">
    <location>
        <begin position="106"/>
        <end position="127"/>
    </location>
</feature>
<dbReference type="EMBL" id="JBHUNF010000004">
    <property type="protein sequence ID" value="MFD2675243.1"/>
    <property type="molecule type" value="Genomic_DNA"/>
</dbReference>
<keyword evidence="4 5" id="KW-0472">Membrane</keyword>
<accession>A0ABW5RJI0</accession>
<comment type="subcellular location">
    <subcellularLocation>
        <location evidence="1">Membrane</location>
        <topology evidence="1">Multi-pass membrane protein</topology>
    </subcellularLocation>
</comment>
<sequence length="301" mass="32727">MIREPVTPKLNAAELRTELSTELSTAERDAAIARIDARLDRATQAEAFALRLPFLHRVHPFTKLVMVIPVLVALCFVHNHAIPAAIIGITLLLVLVGSRMRWRQRLLLLVLAPLLVAILAVTLGVWIRPELVANSPELLRIGDWRFYAGALAEGAATGLRLVALVAVSFLGGSTTSGGDLIRAMVQHLHLPYRLGYAGLAAFRFVPRFRTELATIRQAQRARGIGFGRGPIGWVRSQLATLVPLLAASLRHADRVALAMDVRGFGFAPTRTERVRLRATWLDAVVALGYLAACAAALVLLG</sequence>
<feature type="transmembrane region" description="Helical" evidence="5">
    <location>
        <begin position="280"/>
        <end position="300"/>
    </location>
</feature>
<dbReference type="PANTHER" id="PTHR33514:SF13">
    <property type="entry name" value="PROTEIN ABCI12, CHLOROPLASTIC"/>
    <property type="match status" value="1"/>
</dbReference>
<evidence type="ECO:0000256" key="3">
    <source>
        <dbReference type="ARBA" id="ARBA00022989"/>
    </source>
</evidence>
<feature type="transmembrane region" description="Helical" evidence="5">
    <location>
        <begin position="64"/>
        <end position="94"/>
    </location>
</feature>
<organism evidence="6 7">
    <name type="scientific">Gulosibacter bifidus</name>
    <dbReference type="NCBI Taxonomy" id="272239"/>
    <lineage>
        <taxon>Bacteria</taxon>
        <taxon>Bacillati</taxon>
        <taxon>Actinomycetota</taxon>
        <taxon>Actinomycetes</taxon>
        <taxon>Micrococcales</taxon>
        <taxon>Microbacteriaceae</taxon>
        <taxon>Gulosibacter</taxon>
    </lineage>
</organism>
<dbReference type="PANTHER" id="PTHR33514">
    <property type="entry name" value="PROTEIN ABCI12, CHLOROPLASTIC"/>
    <property type="match status" value="1"/>
</dbReference>
<evidence type="ECO:0000256" key="4">
    <source>
        <dbReference type="ARBA" id="ARBA00023136"/>
    </source>
</evidence>
<evidence type="ECO:0000256" key="5">
    <source>
        <dbReference type="SAM" id="Phobius"/>
    </source>
</evidence>
<keyword evidence="7" id="KW-1185">Reference proteome</keyword>
<evidence type="ECO:0000313" key="6">
    <source>
        <dbReference type="EMBL" id="MFD2675243.1"/>
    </source>
</evidence>
<protein>
    <submittedName>
        <fullName evidence="6">Energy-coupling factor transporter transmembrane component T</fullName>
    </submittedName>
</protein>
<gene>
    <name evidence="6" type="ORF">ACFSUQ_08045</name>
</gene>
<name>A0ABW5RJI0_9MICO</name>
<comment type="caution">
    <text evidence="6">The sequence shown here is derived from an EMBL/GenBank/DDBJ whole genome shotgun (WGS) entry which is preliminary data.</text>
</comment>